<dbReference type="InParanoid" id="D9Q098"/>
<reference evidence="1 2" key="1">
    <citation type="journal article" date="2010" name="Appl. Environ. Microbiol.">
        <title>The genome sequence of the crenarchaeon Acidilobus saccharovorans supports a new order, Acidilobales, and suggests an important ecological role in terrestrial acidic hot springs.</title>
        <authorList>
            <person name="Mardanov A.V."/>
            <person name="Svetlitchnyi V.A."/>
            <person name="Beletsky A.V."/>
            <person name="Prokofeva M.I."/>
            <person name="Bonch-Osmolovskaya E.A."/>
            <person name="Ravin N.V."/>
            <person name="Skryabin K.G."/>
        </authorList>
    </citation>
    <scope>NUCLEOTIDE SEQUENCE [LARGE SCALE GENOMIC DNA]</scope>
    <source>
        <strain evidence="2">DSM 16705 / JCM 18335 / VKM B-2471 / 345-15</strain>
    </source>
</reference>
<evidence type="ECO:0000313" key="1">
    <source>
        <dbReference type="EMBL" id="ADL18736.1"/>
    </source>
</evidence>
<dbReference type="Proteomes" id="UP000000346">
    <property type="component" value="Chromosome"/>
</dbReference>
<evidence type="ECO:0000313" key="2">
    <source>
        <dbReference type="Proteomes" id="UP000000346"/>
    </source>
</evidence>
<accession>D9Q098</accession>
<organism evidence="1 2">
    <name type="scientific">Acidilobus saccharovorans (strain DSM 16705 / JCM 18335 / VKM B-2471 / 345-15)</name>
    <dbReference type="NCBI Taxonomy" id="666510"/>
    <lineage>
        <taxon>Archaea</taxon>
        <taxon>Thermoproteota</taxon>
        <taxon>Thermoprotei</taxon>
        <taxon>Acidilobales</taxon>
        <taxon>Acidilobaceae</taxon>
        <taxon>Acidilobus</taxon>
    </lineage>
</organism>
<dbReference type="eggNOG" id="arCOG08457">
    <property type="taxonomic scope" value="Archaea"/>
</dbReference>
<proteinExistence type="predicted"/>
<protein>
    <submittedName>
        <fullName evidence="1">Uncharacterized protein</fullName>
    </submittedName>
</protein>
<name>D9Q098_ACIS3</name>
<dbReference type="AlphaFoldDB" id="D9Q098"/>
<dbReference type="HOGENOM" id="CLU_2893011_0_0_2"/>
<dbReference type="KEGG" id="asc:ASAC_0329"/>
<dbReference type="EMBL" id="CP001742">
    <property type="protein sequence ID" value="ADL18736.1"/>
    <property type="molecule type" value="Genomic_DNA"/>
</dbReference>
<keyword evidence="2" id="KW-1185">Reference proteome</keyword>
<gene>
    <name evidence="1" type="ordered locus">ASAC_0329</name>
</gene>
<sequence length="62" mass="7016">MREKSLESSLTFKLAEANISIRNEVIRLAGLAALCRHFEPELSEKISNEVLNPLLSKYLSIE</sequence>